<evidence type="ECO:0000256" key="4">
    <source>
        <dbReference type="ARBA" id="ARBA00022692"/>
    </source>
</evidence>
<keyword evidence="3" id="KW-0813">Transport</keyword>
<comment type="similarity">
    <text evidence="2">Belongs to the YSL (TC 2.A.67.2) family.</text>
</comment>
<keyword evidence="5 8" id="KW-1133">Transmembrane helix</keyword>
<evidence type="ECO:0000256" key="8">
    <source>
        <dbReference type="SAM" id="Phobius"/>
    </source>
</evidence>
<dbReference type="Pfam" id="PF03169">
    <property type="entry name" value="OPT"/>
    <property type="match status" value="1"/>
</dbReference>
<feature type="transmembrane region" description="Helical" evidence="8">
    <location>
        <begin position="457"/>
        <end position="488"/>
    </location>
</feature>
<dbReference type="HOGENOM" id="CLU_015477_2_0_1"/>
<accession>A0A0E0EJT0</accession>
<reference evidence="9" key="2">
    <citation type="submission" date="2018-05" db="EMBL/GenBank/DDBJ databases">
        <title>OmerRS3 (Oryza meridionalis Reference Sequence Version 3).</title>
        <authorList>
            <person name="Zhang J."/>
            <person name="Kudrna D."/>
            <person name="Lee S."/>
            <person name="Talag J."/>
            <person name="Welchert J."/>
            <person name="Wing R.A."/>
        </authorList>
    </citation>
    <scope>NUCLEOTIDE SEQUENCE [LARGE SCALE GENOMIC DNA]</scope>
    <source>
        <strain evidence="9">cv. OR44</strain>
    </source>
</reference>
<name>A0A0E0EJT0_9ORYZ</name>
<reference evidence="9" key="1">
    <citation type="submission" date="2015-04" db="UniProtKB">
        <authorList>
            <consortium name="EnsemblPlants"/>
        </authorList>
    </citation>
    <scope>IDENTIFICATION</scope>
</reference>
<dbReference type="eggNOG" id="ENOG502QQ2H">
    <property type="taxonomic scope" value="Eukaryota"/>
</dbReference>
<keyword evidence="4 8" id="KW-0812">Transmembrane</keyword>
<evidence type="ECO:0000313" key="9">
    <source>
        <dbReference type="EnsemblPlants" id="OMERI08G07830.1"/>
    </source>
</evidence>
<dbReference type="InterPro" id="IPR004813">
    <property type="entry name" value="OPT"/>
</dbReference>
<feature type="region of interest" description="Disordered" evidence="7">
    <location>
        <begin position="1"/>
        <end position="38"/>
    </location>
</feature>
<dbReference type="AlphaFoldDB" id="A0A0E0EJT0"/>
<feature type="transmembrane region" description="Helical" evidence="8">
    <location>
        <begin position="393"/>
        <end position="417"/>
    </location>
</feature>
<evidence type="ECO:0000256" key="3">
    <source>
        <dbReference type="ARBA" id="ARBA00022448"/>
    </source>
</evidence>
<dbReference type="NCBIfam" id="TIGR00728">
    <property type="entry name" value="OPT_sfam"/>
    <property type="match status" value="1"/>
</dbReference>
<dbReference type="GO" id="GO:0016020">
    <property type="term" value="C:membrane"/>
    <property type="evidence" value="ECO:0007669"/>
    <property type="project" value="UniProtKB-SubCell"/>
</dbReference>
<evidence type="ECO:0000256" key="7">
    <source>
        <dbReference type="SAM" id="MobiDB-lite"/>
    </source>
</evidence>
<dbReference type="STRING" id="40149.A0A0E0EJT0"/>
<feature type="transmembrane region" description="Helical" evidence="8">
    <location>
        <begin position="509"/>
        <end position="533"/>
    </location>
</feature>
<evidence type="ECO:0000256" key="5">
    <source>
        <dbReference type="ARBA" id="ARBA00022989"/>
    </source>
</evidence>
<proteinExistence type="inferred from homology"/>
<feature type="transmembrane region" description="Helical" evidence="8">
    <location>
        <begin position="617"/>
        <end position="641"/>
    </location>
</feature>
<dbReference type="PANTHER" id="PTHR31645">
    <property type="entry name" value="OLIGOPEPTIDE TRANSPORTER YGL114W-RELATED"/>
    <property type="match status" value="1"/>
</dbReference>
<evidence type="ECO:0000256" key="6">
    <source>
        <dbReference type="ARBA" id="ARBA00023136"/>
    </source>
</evidence>
<dbReference type="EnsemblPlants" id="OMERI08G07830.1">
    <property type="protein sequence ID" value="OMERI08G07830.1"/>
    <property type="gene ID" value="OMERI08G07830"/>
</dbReference>
<dbReference type="GO" id="GO:0035673">
    <property type="term" value="F:oligopeptide transmembrane transporter activity"/>
    <property type="evidence" value="ECO:0007669"/>
    <property type="project" value="InterPro"/>
</dbReference>
<feature type="transmembrane region" description="Helical" evidence="8">
    <location>
        <begin position="72"/>
        <end position="92"/>
    </location>
</feature>
<evidence type="ECO:0000313" key="10">
    <source>
        <dbReference type="Proteomes" id="UP000008021"/>
    </source>
</evidence>
<feature type="transmembrane region" description="Helical" evidence="8">
    <location>
        <begin position="653"/>
        <end position="678"/>
    </location>
</feature>
<protein>
    <recommendedName>
        <fullName evidence="11">Metal-nicotianamine transporter</fullName>
    </recommendedName>
</protein>
<dbReference type="Gramene" id="OMERI08G07830.1">
    <property type="protein sequence ID" value="OMERI08G07830.1"/>
    <property type="gene ID" value="OMERI08G07830"/>
</dbReference>
<comment type="subcellular location">
    <subcellularLocation>
        <location evidence="1">Membrane</location>
        <topology evidence="1">Multi-pass membrane protein</topology>
    </subcellularLocation>
</comment>
<evidence type="ECO:0000256" key="2">
    <source>
        <dbReference type="ARBA" id="ARBA00010276"/>
    </source>
</evidence>
<feature type="transmembrane region" description="Helical" evidence="8">
    <location>
        <begin position="112"/>
        <end position="134"/>
    </location>
</feature>
<dbReference type="PANTHER" id="PTHR31645:SF48">
    <property type="entry name" value="METAL-NICOTIANAMINE TRANSPORTER YSL17-RELATED"/>
    <property type="match status" value="1"/>
</dbReference>
<evidence type="ECO:0008006" key="11">
    <source>
        <dbReference type="Google" id="ProtNLM"/>
    </source>
</evidence>
<organism evidence="9">
    <name type="scientific">Oryza meridionalis</name>
    <dbReference type="NCBI Taxonomy" id="40149"/>
    <lineage>
        <taxon>Eukaryota</taxon>
        <taxon>Viridiplantae</taxon>
        <taxon>Streptophyta</taxon>
        <taxon>Embryophyta</taxon>
        <taxon>Tracheophyta</taxon>
        <taxon>Spermatophyta</taxon>
        <taxon>Magnoliopsida</taxon>
        <taxon>Liliopsida</taxon>
        <taxon>Poales</taxon>
        <taxon>Poaceae</taxon>
        <taxon>BOP clade</taxon>
        <taxon>Oryzoideae</taxon>
        <taxon>Oryzeae</taxon>
        <taxon>Oryzinae</taxon>
        <taxon>Oryza</taxon>
    </lineage>
</organism>
<evidence type="ECO:0000256" key="1">
    <source>
        <dbReference type="ARBA" id="ARBA00004141"/>
    </source>
</evidence>
<dbReference type="Proteomes" id="UP000008021">
    <property type="component" value="Chromosome 8"/>
</dbReference>
<keyword evidence="10" id="KW-1185">Reference proteome</keyword>
<sequence length="706" mass="75422">MAAEPRGGQQHVVVEDDREDASSVASSTERAFEGEPLPSLGETVTARSAAVSGVLGAVVSVVAMRLNLTSGLLPSLGVPAGLLGFFLARAWIRALDVVGVSHLPFTRQENTLIQTAVVSCSTIAFSGGFGTYILGMSGKSATEGHIGSHGRNVEEPNIGRLIAFLFLVNFSGLFIIVPLRKMMIIRHRLTFPSGTATAHLINSFHTPHGAKQARLQVVTLFKSLGATVLWPIFQWFFAGGKNCGFQIFPTFGMAAYRRGFYFDFSTTNVGIGMICPPMITASMLAGSIVSWGILWPYIETKAGRWFPENLDANDLGGIMGYRVFVGVSMILADGLFTILSALVRTACAMRKRRRGASTASAAAPPFQCLSATERTMRSFDDRRRAQVFLRDRFPTWVAVASYAALAALSVVAVPLLYPQLQHRHVAAAYVAAPVFAFCNAYGVGVTDMNLSATYGKIAMMVFSSWVGIDGGGVVAGLAACGIIVSAVSGSSDFMQDFKTGYLTLTSPRAMLVGQVAGTALGCVVNPAIFWVFYKVYNMGGGGGDSADVDSANADVAPYARAYRGIAVLSVSRHGLSEHSVLLCKLFFAMVLALSAAREVAERRRWRALRYIPSTISVAVAFFVPPRIPVGMAVGCLALHVWRRHVDAGGARLLSPAVASGLICGDGLGSLASSMLTLLRARPPICIKFVSRFENQKLDAFLATRHA</sequence>
<dbReference type="InterPro" id="IPR045035">
    <property type="entry name" value="YSL-like"/>
</dbReference>
<feature type="transmembrane region" description="Helical" evidence="8">
    <location>
        <begin position="158"/>
        <end position="179"/>
    </location>
</feature>
<feature type="transmembrane region" description="Helical" evidence="8">
    <location>
        <begin position="318"/>
        <end position="343"/>
    </location>
</feature>
<keyword evidence="6 8" id="KW-0472">Membrane</keyword>